<evidence type="ECO:0000256" key="5">
    <source>
        <dbReference type="PIRSR" id="PIRSR000018-51"/>
    </source>
</evidence>
<dbReference type="SUPFAM" id="SSF46626">
    <property type="entry name" value="Cytochrome c"/>
    <property type="match status" value="3"/>
</dbReference>
<evidence type="ECO:0000259" key="7">
    <source>
        <dbReference type="PROSITE" id="PS51007"/>
    </source>
</evidence>
<proteinExistence type="predicted"/>
<reference evidence="8" key="1">
    <citation type="submission" date="2019-07" db="EMBL/GenBank/DDBJ databases">
        <authorList>
            <person name="Weber M."/>
            <person name="Kostadinov I."/>
            <person name="Kostadinov D I."/>
        </authorList>
    </citation>
    <scope>NUCLEOTIDE SEQUENCE</scope>
    <source>
        <strain evidence="8">Gfbio:sag-sample-m06:053724c1-46a9-4a36-b237-ea2bf867836b</strain>
    </source>
</reference>
<dbReference type="EC" id="1.1.99.3" evidence="8"/>
<dbReference type="InterPro" id="IPR014353">
    <property type="entry name" value="Membr-bd_ADH_cyt_c"/>
</dbReference>
<keyword evidence="3 5" id="KW-0408">Iron</keyword>
<dbReference type="PROSITE" id="PS51007">
    <property type="entry name" value="CYTC"/>
    <property type="match status" value="3"/>
</dbReference>
<feature type="transmembrane region" description="Helical" evidence="6">
    <location>
        <begin position="26"/>
        <end position="47"/>
    </location>
</feature>
<keyword evidence="8" id="KW-0560">Oxidoreductase</keyword>
<keyword evidence="1 4" id="KW-0349">Heme</keyword>
<dbReference type="AlphaFoldDB" id="A0A7D9D319"/>
<dbReference type="GO" id="GO:0009055">
    <property type="term" value="F:electron transfer activity"/>
    <property type="evidence" value="ECO:0007669"/>
    <property type="project" value="InterPro"/>
</dbReference>
<dbReference type="PIRSF" id="PIRSF000018">
    <property type="entry name" value="Mb_ADH_cyt_c"/>
    <property type="match status" value="1"/>
</dbReference>
<feature type="domain" description="Cytochrome c" evidence="7">
    <location>
        <begin position="342"/>
        <end position="434"/>
    </location>
</feature>
<keyword evidence="6" id="KW-1133">Transmembrane helix</keyword>
<accession>A0A7D9D319</accession>
<feature type="binding site" description="covalent" evidence="4">
    <location>
        <position position="228"/>
    </location>
    <ligand>
        <name>heme c</name>
        <dbReference type="ChEBI" id="CHEBI:61717"/>
        <label>2</label>
    </ligand>
</feature>
<protein>
    <submittedName>
        <fullName evidence="8">Gluconate 2-dehydrogenase cytochrome c subunit</fullName>
        <ecNumber evidence="8">1.1.99.3</ecNumber>
    </submittedName>
</protein>
<feature type="binding site" description="axial binding residue" evidence="5">
    <location>
        <position position="232"/>
    </location>
    <ligand>
        <name>heme c</name>
        <dbReference type="ChEBI" id="CHEBI:61717"/>
        <label>2</label>
    </ligand>
    <ligandPart>
        <name>Fe</name>
        <dbReference type="ChEBI" id="CHEBI:18248"/>
    </ligandPart>
</feature>
<feature type="binding site" description="covalent" evidence="4">
    <location>
        <position position="358"/>
    </location>
    <ligand>
        <name>heme c</name>
        <dbReference type="ChEBI" id="CHEBI:61717"/>
        <label>3</label>
    </ligand>
</feature>
<evidence type="ECO:0000256" key="6">
    <source>
        <dbReference type="SAM" id="Phobius"/>
    </source>
</evidence>
<dbReference type="GO" id="GO:0016020">
    <property type="term" value="C:membrane"/>
    <property type="evidence" value="ECO:0007669"/>
    <property type="project" value="InterPro"/>
</dbReference>
<evidence type="ECO:0000256" key="3">
    <source>
        <dbReference type="ARBA" id="ARBA00023004"/>
    </source>
</evidence>
<dbReference type="GO" id="GO:0005506">
    <property type="term" value="F:iron ion binding"/>
    <property type="evidence" value="ECO:0007669"/>
    <property type="project" value="InterPro"/>
</dbReference>
<dbReference type="PANTHER" id="PTHR35008:SF4">
    <property type="entry name" value="BLL4482 PROTEIN"/>
    <property type="match status" value="1"/>
</dbReference>
<feature type="binding site" description="covalent" evidence="4">
    <location>
        <position position="231"/>
    </location>
    <ligand>
        <name>heme c</name>
        <dbReference type="ChEBI" id="CHEBI:61717"/>
        <label>2</label>
    </ligand>
</feature>
<feature type="domain" description="Cytochrome c" evidence="7">
    <location>
        <begin position="213"/>
        <end position="329"/>
    </location>
</feature>
<evidence type="ECO:0000256" key="1">
    <source>
        <dbReference type="ARBA" id="ARBA00022617"/>
    </source>
</evidence>
<feature type="binding site" description="axial binding residue" evidence="5">
    <location>
        <position position="359"/>
    </location>
    <ligand>
        <name>heme c</name>
        <dbReference type="ChEBI" id="CHEBI:61717"/>
        <label>3</label>
    </ligand>
    <ligandPart>
        <name>Fe</name>
        <dbReference type="ChEBI" id="CHEBI:18248"/>
    </ligandPart>
</feature>
<name>A0A7D9D319_9GAMM</name>
<evidence type="ECO:0000256" key="2">
    <source>
        <dbReference type="ARBA" id="ARBA00022723"/>
    </source>
</evidence>
<dbReference type="Pfam" id="PF00034">
    <property type="entry name" value="Cytochrom_C"/>
    <property type="match status" value="2"/>
</dbReference>
<dbReference type="Gene3D" id="1.10.760.10">
    <property type="entry name" value="Cytochrome c-like domain"/>
    <property type="match status" value="3"/>
</dbReference>
<comment type="cofactor">
    <cofactor evidence="4">
        <name>heme c</name>
        <dbReference type="ChEBI" id="CHEBI:61717"/>
    </cofactor>
    <text evidence="4">Binds 3 heme c groups covalently per subunit.</text>
</comment>
<gene>
    <name evidence="8" type="ORF">JTBM06_V1_210002</name>
</gene>
<evidence type="ECO:0000256" key="4">
    <source>
        <dbReference type="PIRSR" id="PIRSR000018-50"/>
    </source>
</evidence>
<dbReference type="InterPro" id="IPR009056">
    <property type="entry name" value="Cyt_c-like_dom"/>
</dbReference>
<feature type="binding site" description="axial binding residue" evidence="5">
    <location>
        <position position="86"/>
    </location>
    <ligand>
        <name>heme c</name>
        <dbReference type="ChEBI" id="CHEBI:61717"/>
        <label>1</label>
    </ligand>
    <ligandPart>
        <name>Fe</name>
        <dbReference type="ChEBI" id="CHEBI:18248"/>
    </ligandPart>
</feature>
<organism evidence="8">
    <name type="scientific">uncultured Woeseiaceae bacterium</name>
    <dbReference type="NCBI Taxonomy" id="1983305"/>
    <lineage>
        <taxon>Bacteria</taxon>
        <taxon>Pseudomonadati</taxon>
        <taxon>Pseudomonadota</taxon>
        <taxon>Gammaproteobacteria</taxon>
        <taxon>Woeseiales</taxon>
        <taxon>Woeseiaceae</taxon>
        <taxon>environmental samples</taxon>
    </lineage>
</organism>
<keyword evidence="2 5" id="KW-0479">Metal-binding</keyword>
<dbReference type="EMBL" id="LR633967">
    <property type="protein sequence ID" value="VUX55991.1"/>
    <property type="molecule type" value="Genomic_DNA"/>
</dbReference>
<dbReference type="PANTHER" id="PTHR35008">
    <property type="entry name" value="BLL4482 PROTEIN-RELATED"/>
    <property type="match status" value="1"/>
</dbReference>
<sequence length="450" mass="48780">MSGDVHVRFCESLGVKFPRATHPSRFLLIIAALLLLIVAALVFFQVIDEYSADEIPSLIADLAVVDDRQIERGRYLALAGNCASCHTAGSDGFMAGGVAFETPFGRIYSTNITPDAITGIGNWTVQQFFASMRHGVRPDGEHLYPVFPYTAFTKVSDEDIVALFAYLKSIPAIAQEASQNELSFPFNQRSLMSVWKAMFFDAGAYKEDDAESAEWNRGAYIVKALAHCGACHSPRNLLGAERPDMAMAGGVYTDKVPSGNMRPWSAPNLTSAPSGLGLWPHEDVAAYLKTGINSRVATFGPMNEVILNSSRHLSDADVNAMAVYLKSLPAKQANFKATASNKVLGMGRTLYNLHCGTCHLPTGLGDVESAPRLAGGSLVVQSSNPASLINVILDGPEMPDPPLATRWRKPMQDFRYLLDDQEIAALASYLRNTWGNTGGEVTANQVAEQR</sequence>
<keyword evidence="6" id="KW-0472">Membrane</keyword>
<keyword evidence="6" id="KW-0812">Transmembrane</keyword>
<feature type="binding site" description="covalent" evidence="4">
    <location>
        <position position="82"/>
    </location>
    <ligand>
        <name>heme c</name>
        <dbReference type="ChEBI" id="CHEBI:61717"/>
        <label>1</label>
    </ligand>
</feature>
<feature type="domain" description="Cytochrome c" evidence="7">
    <location>
        <begin position="68"/>
        <end position="171"/>
    </location>
</feature>
<dbReference type="GO" id="GO:0020037">
    <property type="term" value="F:heme binding"/>
    <property type="evidence" value="ECO:0007669"/>
    <property type="project" value="InterPro"/>
</dbReference>
<dbReference type="GO" id="GO:0033717">
    <property type="term" value="F:gluconate 2-dehydrogenase (acceptor) activity"/>
    <property type="evidence" value="ECO:0007669"/>
    <property type="project" value="UniProtKB-EC"/>
</dbReference>
<feature type="binding site" description="covalent" evidence="4">
    <location>
        <position position="355"/>
    </location>
    <ligand>
        <name>heme c</name>
        <dbReference type="ChEBI" id="CHEBI:61717"/>
        <label>3</label>
    </ligand>
</feature>
<dbReference type="InterPro" id="IPR051459">
    <property type="entry name" value="Cytochrome_c-type_DH"/>
</dbReference>
<dbReference type="InterPro" id="IPR036909">
    <property type="entry name" value="Cyt_c-like_dom_sf"/>
</dbReference>
<feature type="binding site" description="covalent" evidence="4">
    <location>
        <position position="85"/>
    </location>
    <ligand>
        <name>heme c</name>
        <dbReference type="ChEBI" id="CHEBI:61717"/>
        <label>1</label>
    </ligand>
</feature>
<evidence type="ECO:0000313" key="8">
    <source>
        <dbReference type="EMBL" id="VUX55991.1"/>
    </source>
</evidence>